<dbReference type="Proteomes" id="UP001166004">
    <property type="component" value="Unassembled WGS sequence"/>
</dbReference>
<accession>A0ABX1T0P4</accession>
<dbReference type="EMBL" id="LANA01000001">
    <property type="protein sequence ID" value="NMN67156.1"/>
    <property type="molecule type" value="Genomic_DNA"/>
</dbReference>
<organism evidence="2 3">
    <name type="scientific">Pelagibacter ubique</name>
    <dbReference type="NCBI Taxonomy" id="198252"/>
    <lineage>
        <taxon>Bacteria</taxon>
        <taxon>Pseudomonadati</taxon>
        <taxon>Pseudomonadota</taxon>
        <taxon>Alphaproteobacteria</taxon>
        <taxon>Candidatus Pelagibacterales</taxon>
        <taxon>Candidatus Pelagibacteraceae</taxon>
        <taxon>Candidatus Pelagibacter</taxon>
    </lineage>
</organism>
<feature type="region of interest" description="Disordered" evidence="1">
    <location>
        <begin position="1"/>
        <end position="33"/>
    </location>
</feature>
<name>A0ABX1T0P4_PELUQ</name>
<sequence length="33" mass="4031">MSDKEKNERLSLALKKNLKKRKIFQKKNKKKTK</sequence>
<gene>
    <name evidence="2" type="ORF">VP91_00002950</name>
</gene>
<evidence type="ECO:0000256" key="1">
    <source>
        <dbReference type="SAM" id="MobiDB-lite"/>
    </source>
</evidence>
<feature type="compositionally biased region" description="Basic residues" evidence="1">
    <location>
        <begin position="16"/>
        <end position="33"/>
    </location>
</feature>
<evidence type="ECO:0000313" key="3">
    <source>
        <dbReference type="Proteomes" id="UP001166004"/>
    </source>
</evidence>
<evidence type="ECO:0000313" key="2">
    <source>
        <dbReference type="EMBL" id="NMN67156.1"/>
    </source>
</evidence>
<proteinExistence type="predicted"/>
<keyword evidence="3" id="KW-1185">Reference proteome</keyword>
<comment type="caution">
    <text evidence="2">The sequence shown here is derived from an EMBL/GenBank/DDBJ whole genome shotgun (WGS) entry which is preliminary data.</text>
</comment>
<reference evidence="2 3" key="1">
    <citation type="submission" date="2019-07" db="EMBL/GenBank/DDBJ databases">
        <title>SAR11 Genome Evolution.</title>
        <authorList>
            <person name="Giovannoni S."/>
        </authorList>
    </citation>
    <scope>NUCLEOTIDE SEQUENCE [LARGE SCALE GENOMIC DNA]</scope>
    <source>
        <strain evidence="2 3">HTCC9565</strain>
    </source>
</reference>
<protein>
    <submittedName>
        <fullName evidence="2">Uncharacterized protein</fullName>
    </submittedName>
</protein>